<accession>A0A4U6CUV5</accession>
<dbReference type="SUPFAM" id="SSF54427">
    <property type="entry name" value="NTF2-like"/>
    <property type="match status" value="1"/>
</dbReference>
<dbReference type="AlphaFoldDB" id="A0A4U6CUV5"/>
<protein>
    <submittedName>
        <fullName evidence="2">Nuclear transport factor 2 family protein</fullName>
    </submittedName>
</protein>
<dbReference type="InterPro" id="IPR032710">
    <property type="entry name" value="NTF2-like_dom_sf"/>
</dbReference>
<dbReference type="Proteomes" id="UP000304900">
    <property type="component" value="Unassembled WGS sequence"/>
</dbReference>
<proteinExistence type="predicted"/>
<comment type="caution">
    <text evidence="2">The sequence shown here is derived from an EMBL/GenBank/DDBJ whole genome shotgun (WGS) entry which is preliminary data.</text>
</comment>
<dbReference type="Pfam" id="PF12680">
    <property type="entry name" value="SnoaL_2"/>
    <property type="match status" value="1"/>
</dbReference>
<dbReference type="EMBL" id="SZVO01000019">
    <property type="protein sequence ID" value="TKT87417.1"/>
    <property type="molecule type" value="Genomic_DNA"/>
</dbReference>
<dbReference type="OrthoDB" id="333383at2"/>
<organism evidence="2 3">
    <name type="scientific">Dyadobacter frigoris</name>
    <dbReference type="NCBI Taxonomy" id="2576211"/>
    <lineage>
        <taxon>Bacteria</taxon>
        <taxon>Pseudomonadati</taxon>
        <taxon>Bacteroidota</taxon>
        <taxon>Cytophagia</taxon>
        <taxon>Cytophagales</taxon>
        <taxon>Spirosomataceae</taxon>
        <taxon>Dyadobacter</taxon>
    </lineage>
</organism>
<gene>
    <name evidence="2" type="ORF">FDK13_29305</name>
</gene>
<reference evidence="2 3" key="1">
    <citation type="submission" date="2019-05" db="EMBL/GenBank/DDBJ databases">
        <title>Dyadobacter AR-3-8 sp. nov., isolated from arctic soil.</title>
        <authorList>
            <person name="Chaudhary D.K."/>
        </authorList>
    </citation>
    <scope>NUCLEOTIDE SEQUENCE [LARGE SCALE GENOMIC DNA]</scope>
    <source>
        <strain evidence="2 3">AR-3-8</strain>
    </source>
</reference>
<evidence type="ECO:0000313" key="2">
    <source>
        <dbReference type="EMBL" id="TKT87417.1"/>
    </source>
</evidence>
<dbReference type="InterPro" id="IPR037401">
    <property type="entry name" value="SnoaL-like"/>
</dbReference>
<keyword evidence="3" id="KW-1185">Reference proteome</keyword>
<evidence type="ECO:0000313" key="3">
    <source>
        <dbReference type="Proteomes" id="UP000304900"/>
    </source>
</evidence>
<name>A0A4U6CUV5_9BACT</name>
<evidence type="ECO:0000259" key="1">
    <source>
        <dbReference type="Pfam" id="PF12680"/>
    </source>
</evidence>
<dbReference type="Gene3D" id="3.10.450.50">
    <property type="match status" value="1"/>
</dbReference>
<sequence length="115" mass="13605">MIDMKQFSNEWIEAWNDHDIEKILSHYSEDIEFYSPIIKQLGTNSEGVIRDKNTLKDYFQKALGLYPDLFFNLHEILVGTESLILFYSSVNNKKSAEFMQFDQEGKINFVRAHYN</sequence>
<feature type="domain" description="SnoaL-like" evidence="1">
    <location>
        <begin position="10"/>
        <end position="85"/>
    </location>
</feature>